<name>A0A0E9Q324_ANGAN</name>
<sequence length="28" mass="3294">MALANVSCRKRMIIVGNRRRFHSHLHCS</sequence>
<protein>
    <submittedName>
        <fullName evidence="1">Uncharacterized protein</fullName>
    </submittedName>
</protein>
<proteinExistence type="predicted"/>
<reference evidence="1" key="2">
    <citation type="journal article" date="2015" name="Fish Shellfish Immunol.">
        <title>Early steps in the European eel (Anguilla anguilla)-Vibrio vulnificus interaction in the gills: Role of the RtxA13 toxin.</title>
        <authorList>
            <person name="Callol A."/>
            <person name="Pajuelo D."/>
            <person name="Ebbesson L."/>
            <person name="Teles M."/>
            <person name="MacKenzie S."/>
            <person name="Amaro C."/>
        </authorList>
    </citation>
    <scope>NUCLEOTIDE SEQUENCE</scope>
</reference>
<reference evidence="1" key="1">
    <citation type="submission" date="2014-11" db="EMBL/GenBank/DDBJ databases">
        <authorList>
            <person name="Amaro Gonzalez C."/>
        </authorList>
    </citation>
    <scope>NUCLEOTIDE SEQUENCE</scope>
</reference>
<accession>A0A0E9Q324</accession>
<evidence type="ECO:0000313" key="1">
    <source>
        <dbReference type="EMBL" id="JAH11266.1"/>
    </source>
</evidence>
<dbReference type="AlphaFoldDB" id="A0A0E9Q324"/>
<organism evidence="1">
    <name type="scientific">Anguilla anguilla</name>
    <name type="common">European freshwater eel</name>
    <name type="synonym">Muraena anguilla</name>
    <dbReference type="NCBI Taxonomy" id="7936"/>
    <lineage>
        <taxon>Eukaryota</taxon>
        <taxon>Metazoa</taxon>
        <taxon>Chordata</taxon>
        <taxon>Craniata</taxon>
        <taxon>Vertebrata</taxon>
        <taxon>Euteleostomi</taxon>
        <taxon>Actinopterygii</taxon>
        <taxon>Neopterygii</taxon>
        <taxon>Teleostei</taxon>
        <taxon>Anguilliformes</taxon>
        <taxon>Anguillidae</taxon>
        <taxon>Anguilla</taxon>
    </lineage>
</organism>
<dbReference type="EMBL" id="GBXM01097311">
    <property type="protein sequence ID" value="JAH11266.1"/>
    <property type="molecule type" value="Transcribed_RNA"/>
</dbReference>